<reference evidence="5 6" key="1">
    <citation type="submission" date="2021-03" db="EMBL/GenBank/DDBJ databases">
        <title>Sequencing the genomes of 1000 actinobacteria strains.</title>
        <authorList>
            <person name="Klenk H.-P."/>
        </authorList>
    </citation>
    <scope>NUCLEOTIDE SEQUENCE [LARGE SCALE GENOMIC DNA]</scope>
    <source>
        <strain evidence="5 6">DSM 46670</strain>
    </source>
</reference>
<evidence type="ECO:0000256" key="3">
    <source>
        <dbReference type="ARBA" id="ARBA00023295"/>
    </source>
</evidence>
<comment type="caution">
    <text evidence="5">The sequence shown here is derived from an EMBL/GenBank/DDBJ whole genome shotgun (WGS) entry which is preliminary data.</text>
</comment>
<keyword evidence="6" id="KW-1185">Reference proteome</keyword>
<dbReference type="InterPro" id="IPR001360">
    <property type="entry name" value="Glyco_hydro_1"/>
</dbReference>
<gene>
    <name evidence="5" type="ORF">JOF56_009493</name>
</gene>
<evidence type="ECO:0000313" key="6">
    <source>
        <dbReference type="Proteomes" id="UP001519332"/>
    </source>
</evidence>
<evidence type="ECO:0000256" key="1">
    <source>
        <dbReference type="ARBA" id="ARBA00010838"/>
    </source>
</evidence>
<evidence type="ECO:0000313" key="5">
    <source>
        <dbReference type="EMBL" id="MBP2329108.1"/>
    </source>
</evidence>
<organism evidence="5 6">
    <name type="scientific">Kibdelosporangium banguiense</name>
    <dbReference type="NCBI Taxonomy" id="1365924"/>
    <lineage>
        <taxon>Bacteria</taxon>
        <taxon>Bacillati</taxon>
        <taxon>Actinomycetota</taxon>
        <taxon>Actinomycetes</taxon>
        <taxon>Pseudonocardiales</taxon>
        <taxon>Pseudonocardiaceae</taxon>
        <taxon>Kibdelosporangium</taxon>
    </lineage>
</organism>
<dbReference type="InterPro" id="IPR017853">
    <property type="entry name" value="GH"/>
</dbReference>
<proteinExistence type="inferred from homology"/>
<dbReference type="PANTHER" id="PTHR10353:SF36">
    <property type="entry name" value="LP05116P"/>
    <property type="match status" value="1"/>
</dbReference>
<dbReference type="SUPFAM" id="SSF51445">
    <property type="entry name" value="(Trans)glycosidases"/>
    <property type="match status" value="1"/>
</dbReference>
<dbReference type="Gene3D" id="3.20.20.80">
    <property type="entry name" value="Glycosidases"/>
    <property type="match status" value="1"/>
</dbReference>
<dbReference type="Pfam" id="PF00232">
    <property type="entry name" value="Glyco_hydro_1"/>
    <property type="match status" value="1"/>
</dbReference>
<name>A0ABS4TYN5_9PSEU</name>
<comment type="similarity">
    <text evidence="1 4">Belongs to the glycosyl hydrolase 1 family.</text>
</comment>
<sequence length="96" mass="10861">MDFFHRYPEDIALAADFGVQVFRLCVEWARVQPEPGSWDFQFYDDVLARVRAAGTRPMITLDHWVYPAWTGCWGNAGMHPGGWPTPSRSCGGMPVT</sequence>
<protein>
    <submittedName>
        <fullName evidence="5">Beta-glucosidase/6-phospho-beta-glucosidase/beta-galactosidase</fullName>
    </submittedName>
</protein>
<keyword evidence="2" id="KW-0378">Hydrolase</keyword>
<dbReference type="PANTHER" id="PTHR10353">
    <property type="entry name" value="GLYCOSYL HYDROLASE"/>
    <property type="match status" value="1"/>
</dbReference>
<evidence type="ECO:0000256" key="4">
    <source>
        <dbReference type="RuleBase" id="RU003690"/>
    </source>
</evidence>
<keyword evidence="3" id="KW-0326">Glycosidase</keyword>
<dbReference type="EMBL" id="JAGINW010000001">
    <property type="protein sequence ID" value="MBP2329108.1"/>
    <property type="molecule type" value="Genomic_DNA"/>
</dbReference>
<dbReference type="Proteomes" id="UP001519332">
    <property type="component" value="Unassembled WGS sequence"/>
</dbReference>
<dbReference type="RefSeq" id="WP_209645968.1">
    <property type="nucleotide sequence ID" value="NZ_JAGINW010000001.1"/>
</dbReference>
<accession>A0ABS4TYN5</accession>
<evidence type="ECO:0000256" key="2">
    <source>
        <dbReference type="ARBA" id="ARBA00022801"/>
    </source>
</evidence>